<accession>A0ABR1JML8</accession>
<gene>
    <name evidence="1" type="ORF">VKT23_007280</name>
</gene>
<comment type="caution">
    <text evidence="1">The sequence shown here is derived from an EMBL/GenBank/DDBJ whole genome shotgun (WGS) entry which is preliminary data.</text>
</comment>
<protein>
    <recommendedName>
        <fullName evidence="3">Lectin</fullName>
    </recommendedName>
</protein>
<dbReference type="Proteomes" id="UP001498398">
    <property type="component" value="Unassembled WGS sequence"/>
</dbReference>
<evidence type="ECO:0000313" key="1">
    <source>
        <dbReference type="EMBL" id="KAK7462692.1"/>
    </source>
</evidence>
<organism evidence="1 2">
    <name type="scientific">Marasmiellus scandens</name>
    <dbReference type="NCBI Taxonomy" id="2682957"/>
    <lineage>
        <taxon>Eukaryota</taxon>
        <taxon>Fungi</taxon>
        <taxon>Dikarya</taxon>
        <taxon>Basidiomycota</taxon>
        <taxon>Agaricomycotina</taxon>
        <taxon>Agaricomycetes</taxon>
        <taxon>Agaricomycetidae</taxon>
        <taxon>Agaricales</taxon>
        <taxon>Marasmiineae</taxon>
        <taxon>Omphalotaceae</taxon>
        <taxon>Marasmiellus</taxon>
    </lineage>
</organism>
<sequence>MDVSAFYAQSVFVQTSNADIKSAFWFFDSASVQTSNAALSTGIWALGLRDGAEISFSVRNSNGPVTAALFLGSGDSRATLNASIHTSNGNLSVVSPHLGFERDKAILFLDASTSNAPAFLELPVEYEGSFDLETTSGSALVDYNPDDRNSKGEKRVFDMYKAHQKSHKAGSVYWGDKPPQEDQGDIRLRSTKENVIIKASKLGY</sequence>
<dbReference type="EMBL" id="JBANRG010000010">
    <property type="protein sequence ID" value="KAK7462692.1"/>
    <property type="molecule type" value="Genomic_DNA"/>
</dbReference>
<evidence type="ECO:0008006" key="3">
    <source>
        <dbReference type="Google" id="ProtNLM"/>
    </source>
</evidence>
<name>A0ABR1JML8_9AGAR</name>
<keyword evidence="2" id="KW-1185">Reference proteome</keyword>
<proteinExistence type="predicted"/>
<reference evidence="1 2" key="1">
    <citation type="submission" date="2024-01" db="EMBL/GenBank/DDBJ databases">
        <title>A draft genome for the cacao thread blight pathogen Marasmiellus scandens.</title>
        <authorList>
            <person name="Baruah I.K."/>
            <person name="Leung J."/>
            <person name="Bukari Y."/>
            <person name="Amoako-Attah I."/>
            <person name="Meinhardt L.W."/>
            <person name="Bailey B.A."/>
            <person name="Cohen S.P."/>
        </authorList>
    </citation>
    <scope>NUCLEOTIDE SEQUENCE [LARGE SCALE GENOMIC DNA]</scope>
    <source>
        <strain evidence="1 2">GH-19</strain>
    </source>
</reference>
<evidence type="ECO:0000313" key="2">
    <source>
        <dbReference type="Proteomes" id="UP001498398"/>
    </source>
</evidence>